<gene>
    <name evidence="2" type="ORF">U14_00072</name>
</gene>
<keyword evidence="1" id="KW-0175">Coiled coil</keyword>
<organism evidence="2">
    <name type="scientific">Candidatus Moduliflexus flocculans</name>
    <dbReference type="NCBI Taxonomy" id="1499966"/>
    <lineage>
        <taxon>Bacteria</taxon>
        <taxon>Candidatus Moduliflexota</taxon>
        <taxon>Candidatus Moduliflexia</taxon>
        <taxon>Candidatus Moduliflexales</taxon>
        <taxon>Candidatus Moduliflexaceae</taxon>
    </lineage>
</organism>
<evidence type="ECO:0000256" key="1">
    <source>
        <dbReference type="SAM" id="Coils"/>
    </source>
</evidence>
<dbReference type="AlphaFoldDB" id="A0A0S6VP87"/>
<name>A0A0S6VP87_9BACT</name>
<keyword evidence="3" id="KW-1185">Reference proteome</keyword>
<dbReference type="EMBL" id="DF820455">
    <property type="protein sequence ID" value="GAK48861.1"/>
    <property type="molecule type" value="Genomic_DNA"/>
</dbReference>
<evidence type="ECO:0000313" key="3">
    <source>
        <dbReference type="Proteomes" id="UP000030700"/>
    </source>
</evidence>
<protein>
    <submittedName>
        <fullName evidence="2">Uncharacterized protein</fullName>
    </submittedName>
</protein>
<reference evidence="2" key="1">
    <citation type="journal article" date="2015" name="PeerJ">
        <title>First genomic representation of candidate bacterial phylum KSB3 points to enhanced environmental sensing as a trigger of wastewater bulking.</title>
        <authorList>
            <person name="Sekiguchi Y."/>
            <person name="Ohashi A."/>
            <person name="Parks D.H."/>
            <person name="Yamauchi T."/>
            <person name="Tyson G.W."/>
            <person name="Hugenholtz P."/>
        </authorList>
    </citation>
    <scope>NUCLEOTIDE SEQUENCE [LARGE SCALE GENOMIC DNA]</scope>
</reference>
<sequence>MATLLRRNRWQKMGLLFAGIMLCGLIKMSAEAQVPKKMNYQGVLRNVSGQLVTGSVQMTFTLYDAATGGNAVWTETRTVTVTSGNYSVDLGATKPINVTEAKSYWLGVKVGTGAEMTPRKELTSAMYALFIDGVTVKNGNVGIGTTTPSSKLEIVGPSESYPNNKALTIYTNGESADFKDQIVIRSSLNTGYGIAFSGQGHHRGGIYAENAGGTANERGNIGIWTRNQGNIYLDAGKVGIGTTNPDQKLHVNGPIRWNGTAKLDYHYPYNEIRWGDNTGWYFSFVRDRDGKHLVDIRDNGNVGIGTTNLVAKVTLPEGSRLSLDDNADDRAIFVPTGEGEPLVLTNHGAAANPTIRFRDDGTGSDKMVVNVQTGNVQIDGKLTVKEVLVKTNVWADFVFDKGYQLMPLSDVEQHISTQKHLPGIPSAQEVAANGISVGEMQAKLLQKVEELTLHLIDQDKKLAALQQENEALKESIEQLQQAQ</sequence>
<proteinExistence type="predicted"/>
<evidence type="ECO:0000313" key="2">
    <source>
        <dbReference type="EMBL" id="GAK48861.1"/>
    </source>
</evidence>
<dbReference type="HOGENOM" id="CLU_044440_1_0_0"/>
<dbReference type="STRING" id="1499966.U14_00072"/>
<accession>A0A0S6VP87</accession>
<feature type="coiled-coil region" evidence="1">
    <location>
        <begin position="448"/>
        <end position="482"/>
    </location>
</feature>
<dbReference type="Proteomes" id="UP000030700">
    <property type="component" value="Unassembled WGS sequence"/>
</dbReference>